<feature type="transmembrane region" description="Helical" evidence="2">
    <location>
        <begin position="198"/>
        <end position="216"/>
    </location>
</feature>
<dbReference type="EMBL" id="GG666471">
    <property type="protein sequence ID" value="EEN67639.1"/>
    <property type="molecule type" value="Genomic_DNA"/>
</dbReference>
<feature type="transmembrane region" description="Helical" evidence="2">
    <location>
        <begin position="269"/>
        <end position="288"/>
    </location>
</feature>
<protein>
    <recommendedName>
        <fullName evidence="3">EamA domain-containing protein</fullName>
    </recommendedName>
</protein>
<feature type="compositionally biased region" description="Basic and acidic residues" evidence="1">
    <location>
        <begin position="427"/>
        <end position="436"/>
    </location>
</feature>
<feature type="transmembrane region" description="Helical" evidence="2">
    <location>
        <begin position="137"/>
        <end position="161"/>
    </location>
</feature>
<feature type="transmembrane region" description="Helical" evidence="2">
    <location>
        <begin position="104"/>
        <end position="125"/>
    </location>
</feature>
<keyword evidence="2" id="KW-0472">Membrane</keyword>
<evidence type="ECO:0000259" key="3">
    <source>
        <dbReference type="Pfam" id="PF00892"/>
    </source>
</evidence>
<feature type="transmembrane region" description="Helical" evidence="2">
    <location>
        <begin position="358"/>
        <end position="380"/>
    </location>
</feature>
<keyword evidence="2" id="KW-1133">Transmembrane helix</keyword>
<reference evidence="4" key="1">
    <citation type="journal article" date="2008" name="Nature">
        <title>The amphioxus genome and the evolution of the chordate karyotype.</title>
        <authorList>
            <consortium name="US DOE Joint Genome Institute (JGI-PGF)"/>
            <person name="Putnam N.H."/>
            <person name="Butts T."/>
            <person name="Ferrier D.E.K."/>
            <person name="Furlong R.F."/>
            <person name="Hellsten U."/>
            <person name="Kawashima T."/>
            <person name="Robinson-Rechavi M."/>
            <person name="Shoguchi E."/>
            <person name="Terry A."/>
            <person name="Yu J.-K."/>
            <person name="Benito-Gutierrez E.L."/>
            <person name="Dubchak I."/>
            <person name="Garcia-Fernandez J."/>
            <person name="Gibson-Brown J.J."/>
            <person name="Grigoriev I.V."/>
            <person name="Horton A.C."/>
            <person name="de Jong P.J."/>
            <person name="Jurka J."/>
            <person name="Kapitonov V.V."/>
            <person name="Kohara Y."/>
            <person name="Kuroki Y."/>
            <person name="Lindquist E."/>
            <person name="Lucas S."/>
            <person name="Osoegawa K."/>
            <person name="Pennacchio L.A."/>
            <person name="Salamov A.A."/>
            <person name="Satou Y."/>
            <person name="Sauka-Spengler T."/>
            <person name="Schmutz J."/>
            <person name="Shin-I T."/>
            <person name="Toyoda A."/>
            <person name="Bronner-Fraser M."/>
            <person name="Fujiyama A."/>
            <person name="Holland L.Z."/>
            <person name="Holland P.W.H."/>
            <person name="Satoh N."/>
            <person name="Rokhsar D.S."/>
        </authorList>
    </citation>
    <scope>NUCLEOTIDE SEQUENCE [LARGE SCALE GENOMIC DNA]</scope>
    <source>
        <strain evidence="4">S238N-H82</strain>
        <tissue evidence="4">Testes</tissue>
    </source>
</reference>
<evidence type="ECO:0000256" key="2">
    <source>
        <dbReference type="SAM" id="Phobius"/>
    </source>
</evidence>
<evidence type="ECO:0000313" key="4">
    <source>
        <dbReference type="EMBL" id="EEN67639.1"/>
    </source>
</evidence>
<dbReference type="AlphaFoldDB" id="C3XWA5"/>
<dbReference type="InterPro" id="IPR000620">
    <property type="entry name" value="EamA_dom"/>
</dbReference>
<feature type="compositionally biased region" description="Polar residues" evidence="1">
    <location>
        <begin position="415"/>
        <end position="424"/>
    </location>
</feature>
<evidence type="ECO:0000256" key="1">
    <source>
        <dbReference type="SAM" id="MobiDB-lite"/>
    </source>
</evidence>
<dbReference type="SUPFAM" id="SSF103481">
    <property type="entry name" value="Multidrug resistance efflux transporter EmrE"/>
    <property type="match status" value="2"/>
</dbReference>
<sequence>MARPEWSDWDNKDKEVLGHIGMTQDNEDNQSLQWLFSRLQGNPTVDGEFDEEEREKLQLEQLKEEPKNLLLAGEGLFLALLSGVSLSSSSILARLAANSGVPDMQVVFFNELAAFILFVPLVLACRGPLLGENWKHTGLLFLAGVGRTFVTIWFYVSVFYIPPGNSFAIQRGATPLFAALMALAFLGEKPGCASSIGIILNLIGVVLLTQGPNYGWEELDKTLGITPGEEPHVSPVLIGNALAIVSALGLAAVNVVSRGQLASTPLLTVLFWMESLGVAITLPLMYMFPKKPVWDLEGKVYGYLTGAGFIYTVGIACLYRSLKLEKTATVALLRNGNVVLAYLMQVFILHITPAGMEIAGAVLVLISTAIATMVTWLQNWRERSEEVRQRLEAELADRKRSLGNGSSRENRTSRDSNPNSSNDVANDEQRELLKEK</sequence>
<organism>
    <name type="scientific">Branchiostoma floridae</name>
    <name type="common">Florida lancelet</name>
    <name type="synonym">Amphioxus</name>
    <dbReference type="NCBI Taxonomy" id="7739"/>
    <lineage>
        <taxon>Eukaryota</taxon>
        <taxon>Metazoa</taxon>
        <taxon>Chordata</taxon>
        <taxon>Cephalochordata</taxon>
        <taxon>Leptocardii</taxon>
        <taxon>Amphioxiformes</taxon>
        <taxon>Branchiostomatidae</taxon>
        <taxon>Branchiostoma</taxon>
    </lineage>
</organism>
<feature type="transmembrane region" description="Helical" evidence="2">
    <location>
        <begin position="236"/>
        <end position="257"/>
    </location>
</feature>
<dbReference type="PANTHER" id="PTHR22911:SF137">
    <property type="entry name" value="SOLUTE CARRIER FAMILY 35 MEMBER G2-RELATED"/>
    <property type="match status" value="1"/>
</dbReference>
<proteinExistence type="predicted"/>
<feature type="transmembrane region" description="Helical" evidence="2">
    <location>
        <begin position="300"/>
        <end position="319"/>
    </location>
</feature>
<feature type="domain" description="EamA" evidence="3">
    <location>
        <begin position="238"/>
        <end position="372"/>
    </location>
</feature>
<feature type="region of interest" description="Disordered" evidence="1">
    <location>
        <begin position="398"/>
        <end position="436"/>
    </location>
</feature>
<keyword evidence="2" id="KW-0812">Transmembrane</keyword>
<dbReference type="Gene3D" id="1.10.3730.20">
    <property type="match status" value="1"/>
</dbReference>
<name>C3XWA5_BRAFL</name>
<dbReference type="InParanoid" id="C3XWA5"/>
<gene>
    <name evidence="4" type="ORF">BRAFLDRAFT_117132</name>
</gene>
<dbReference type="PANTHER" id="PTHR22911">
    <property type="entry name" value="ACYL-MALONYL CONDENSING ENZYME-RELATED"/>
    <property type="match status" value="1"/>
</dbReference>
<feature type="transmembrane region" description="Helical" evidence="2">
    <location>
        <begin position="69"/>
        <end position="92"/>
    </location>
</feature>
<dbReference type="InterPro" id="IPR037185">
    <property type="entry name" value="EmrE-like"/>
</dbReference>
<feature type="transmembrane region" description="Helical" evidence="2">
    <location>
        <begin position="167"/>
        <end position="186"/>
    </location>
</feature>
<accession>C3XWA5</accession>
<feature type="domain" description="EamA" evidence="3">
    <location>
        <begin position="75"/>
        <end position="209"/>
    </location>
</feature>
<feature type="transmembrane region" description="Helical" evidence="2">
    <location>
        <begin position="331"/>
        <end position="352"/>
    </location>
</feature>
<dbReference type="Pfam" id="PF00892">
    <property type="entry name" value="EamA"/>
    <property type="match status" value="2"/>
</dbReference>
<dbReference type="GO" id="GO:0016020">
    <property type="term" value="C:membrane"/>
    <property type="evidence" value="ECO:0007669"/>
    <property type="project" value="InterPro"/>
</dbReference>
<dbReference type="eggNOG" id="ENOG502QV4H">
    <property type="taxonomic scope" value="Eukaryota"/>
</dbReference>